<evidence type="ECO:0000313" key="9">
    <source>
        <dbReference type="Proteomes" id="UP000885680"/>
    </source>
</evidence>
<evidence type="ECO:0000256" key="2">
    <source>
        <dbReference type="ARBA" id="ARBA00010897"/>
    </source>
</evidence>
<dbReference type="AlphaFoldDB" id="A0A9C9THC5"/>
<name>A0A9C9THC5_9HYPH</name>
<dbReference type="GO" id="GO:0016757">
    <property type="term" value="F:glycosyltransferase activity"/>
    <property type="evidence" value="ECO:0007669"/>
    <property type="project" value="UniProtKB-KW"/>
</dbReference>
<evidence type="ECO:0000313" key="8">
    <source>
        <dbReference type="EMBL" id="HEU01084.1"/>
    </source>
</evidence>
<dbReference type="PANTHER" id="PTHR11098">
    <property type="entry name" value="NICOTINATE PHOSPHORIBOSYLTRANSFERASE"/>
    <property type="match status" value="1"/>
</dbReference>
<keyword evidence="8" id="KW-0808">Transferase</keyword>
<dbReference type="InterPro" id="IPR041525">
    <property type="entry name" value="N/Namide_PRibTrfase"/>
</dbReference>
<reference evidence="8" key="1">
    <citation type="journal article" date="2020" name="mSystems">
        <title>Genome- and Community-Level Interaction Insights into Carbon Utilization and Element Cycling Functions of Hydrothermarchaeota in Hydrothermal Sediment.</title>
        <authorList>
            <person name="Zhou Z."/>
            <person name="Liu Y."/>
            <person name="Xu W."/>
            <person name="Pan J."/>
            <person name="Luo Z.H."/>
            <person name="Li M."/>
        </authorList>
    </citation>
    <scope>NUCLEOTIDE SEQUENCE</scope>
    <source>
        <strain evidence="8">HyVt-347</strain>
    </source>
</reference>
<evidence type="ECO:0000256" key="3">
    <source>
        <dbReference type="ARBA" id="ARBA00013236"/>
    </source>
</evidence>
<keyword evidence="6" id="KW-0662">Pyridine nucleotide biosynthesis</keyword>
<proteinExistence type="inferred from homology"/>
<feature type="domain" description="Nicotinate/nicotinamide phosphoribosyltransferase" evidence="7">
    <location>
        <begin position="2"/>
        <end position="147"/>
    </location>
</feature>
<comment type="similarity">
    <text evidence="2">Belongs to the NAPRTase family.</text>
</comment>
<dbReference type="PANTHER" id="PTHR11098:SF1">
    <property type="entry name" value="NICOTINATE PHOSPHORIBOSYLTRANSFERASE"/>
    <property type="match status" value="1"/>
</dbReference>
<comment type="caution">
    <text evidence="8">The sequence shown here is derived from an EMBL/GenBank/DDBJ whole genome shotgun (WGS) entry which is preliminary data.</text>
</comment>
<evidence type="ECO:0000256" key="6">
    <source>
        <dbReference type="ARBA" id="ARBA00022642"/>
    </source>
</evidence>
<evidence type="ECO:0000256" key="4">
    <source>
        <dbReference type="ARBA" id="ARBA00022553"/>
    </source>
</evidence>
<dbReference type="Pfam" id="PF04095">
    <property type="entry name" value="NAPRTase"/>
    <property type="match status" value="1"/>
</dbReference>
<dbReference type="InterPro" id="IPR007229">
    <property type="entry name" value="Nic_PRibTrfase-Fam"/>
</dbReference>
<dbReference type="EC" id="6.3.4.21" evidence="3"/>
<dbReference type="GO" id="GO:0034355">
    <property type="term" value="P:NAD+ biosynthetic process via the salvage pathway"/>
    <property type="evidence" value="ECO:0007669"/>
    <property type="project" value="TreeGrafter"/>
</dbReference>
<evidence type="ECO:0000259" key="7">
    <source>
        <dbReference type="Pfam" id="PF04095"/>
    </source>
</evidence>
<dbReference type="InterPro" id="IPR036068">
    <property type="entry name" value="Nicotinate_pribotase-like_C"/>
</dbReference>
<accession>A0A9C9THC5</accession>
<keyword evidence="5" id="KW-0436">Ligase</keyword>
<feature type="non-terminal residue" evidence="8">
    <location>
        <position position="1"/>
    </location>
</feature>
<keyword evidence="8" id="KW-0328">Glycosyltransferase</keyword>
<gene>
    <name evidence="8" type="ORF">ENH89_12195</name>
</gene>
<dbReference type="Proteomes" id="UP000885680">
    <property type="component" value="Unassembled WGS sequence"/>
</dbReference>
<sequence>LLIVLPDTFGTPAFLKNAPAWLAEWTGLRPDSAPPIEGGEEIIAWWKQMGEDPREKLLVFSDGMDSDTIERTYRHFEGRVRMSFGWGTNLTNDFRGTAPEPMSGLDPISLVCKVVSANGRPAVKLSDNAAKASGEPAAIARYRRVFGEAAYAERALAV</sequence>
<comment type="pathway">
    <text evidence="1">Cofactor biosynthesis; NAD(+) biosynthesis; nicotinate D-ribonucleotide from nicotinate: step 1/1.</text>
</comment>
<dbReference type="Gene3D" id="3.20.140.10">
    <property type="entry name" value="nicotinate phosphoribosyltransferase"/>
    <property type="match status" value="1"/>
</dbReference>
<evidence type="ECO:0000256" key="5">
    <source>
        <dbReference type="ARBA" id="ARBA00022598"/>
    </source>
</evidence>
<evidence type="ECO:0000256" key="1">
    <source>
        <dbReference type="ARBA" id="ARBA00004952"/>
    </source>
</evidence>
<protein>
    <recommendedName>
        <fullName evidence="3">nicotinate phosphoribosyltransferase</fullName>
        <ecNumber evidence="3">6.3.4.21</ecNumber>
    </recommendedName>
</protein>
<dbReference type="EMBL" id="DRGN01000177">
    <property type="protein sequence ID" value="HEU01084.1"/>
    <property type="molecule type" value="Genomic_DNA"/>
</dbReference>
<keyword evidence="4" id="KW-0597">Phosphoprotein</keyword>
<organism evidence="8 9">
    <name type="scientific">Aurantimonas coralicida</name>
    <dbReference type="NCBI Taxonomy" id="182270"/>
    <lineage>
        <taxon>Bacteria</taxon>
        <taxon>Pseudomonadati</taxon>
        <taxon>Pseudomonadota</taxon>
        <taxon>Alphaproteobacteria</taxon>
        <taxon>Hyphomicrobiales</taxon>
        <taxon>Aurantimonadaceae</taxon>
        <taxon>Aurantimonas</taxon>
    </lineage>
</organism>
<dbReference type="GO" id="GO:0004516">
    <property type="term" value="F:nicotinate phosphoribosyltransferase activity"/>
    <property type="evidence" value="ECO:0007669"/>
    <property type="project" value="UniProtKB-EC"/>
</dbReference>
<dbReference type="SUPFAM" id="SSF51690">
    <property type="entry name" value="Nicotinate/Quinolinate PRTase C-terminal domain-like"/>
    <property type="match status" value="1"/>
</dbReference>
<dbReference type="GO" id="GO:0005829">
    <property type="term" value="C:cytosol"/>
    <property type="evidence" value="ECO:0007669"/>
    <property type="project" value="TreeGrafter"/>
</dbReference>